<sequence length="87" mass="10075">MKFLSIFFPVIIYVIILALQYFLSRTGSKILGLIMPVVLVVGVTYGYMMNYFELGLMPIIFLTIMGLFMLLGEWQRAQQARKSKMKE</sequence>
<organism evidence="4 5">
    <name type="scientific">Staphylococcus warneri</name>
    <dbReference type="NCBI Taxonomy" id="1292"/>
    <lineage>
        <taxon>Bacteria</taxon>
        <taxon>Bacillati</taxon>
        <taxon>Bacillota</taxon>
        <taxon>Bacilli</taxon>
        <taxon>Bacillales</taxon>
        <taxon>Staphylococcaceae</taxon>
        <taxon>Staphylococcus</taxon>
    </lineage>
</organism>
<evidence type="ECO:0000313" key="6">
    <source>
        <dbReference type="Proteomes" id="UP000481807"/>
    </source>
</evidence>
<feature type="transmembrane region" description="Helical" evidence="1">
    <location>
        <begin position="54"/>
        <end position="74"/>
    </location>
</feature>
<evidence type="ECO:0008006" key="8">
    <source>
        <dbReference type="Google" id="ProtNLM"/>
    </source>
</evidence>
<evidence type="ECO:0000313" key="3">
    <source>
        <dbReference type="EMBL" id="NBH31373.1"/>
    </source>
</evidence>
<keyword evidence="1" id="KW-0472">Membrane</keyword>
<dbReference type="Proteomes" id="UP000481807">
    <property type="component" value="Unassembled WGS sequence"/>
</dbReference>
<feature type="transmembrane region" description="Helical" evidence="1">
    <location>
        <begin position="6"/>
        <end position="23"/>
    </location>
</feature>
<dbReference type="Proteomes" id="UP000261016">
    <property type="component" value="Unassembled WGS sequence"/>
</dbReference>
<evidence type="ECO:0000256" key="1">
    <source>
        <dbReference type="SAM" id="Phobius"/>
    </source>
</evidence>
<dbReference type="Proteomes" id="UP000814367">
    <property type="component" value="Unassembled WGS sequence"/>
</dbReference>
<dbReference type="AlphaFoldDB" id="A0A2V3Z9X8"/>
<proteinExistence type="predicted"/>
<dbReference type="EMBL" id="JAANHJ010000001">
    <property type="protein sequence ID" value="MCG6224575.1"/>
    <property type="molecule type" value="Genomic_DNA"/>
</dbReference>
<protein>
    <recommendedName>
        <fullName evidence="8">DUF2651 domain-containing protein</fullName>
    </recommendedName>
</protein>
<dbReference type="EMBL" id="QSTD01000005">
    <property type="protein sequence ID" value="RGM29427.1"/>
    <property type="molecule type" value="Genomic_DNA"/>
</dbReference>
<dbReference type="RefSeq" id="WP_002466695.1">
    <property type="nucleotide sequence ID" value="NZ_CABMFV010000005.1"/>
</dbReference>
<evidence type="ECO:0000313" key="2">
    <source>
        <dbReference type="EMBL" id="MCG6224575.1"/>
    </source>
</evidence>
<accession>A0A2V3Z9X8</accession>
<evidence type="ECO:0000313" key="7">
    <source>
        <dbReference type="Proteomes" id="UP000814367"/>
    </source>
</evidence>
<feature type="transmembrane region" description="Helical" evidence="1">
    <location>
        <begin position="30"/>
        <end position="48"/>
    </location>
</feature>
<reference evidence="2 7" key="3">
    <citation type="submission" date="2020-03" db="EMBL/GenBank/DDBJ databases">
        <title>Comparative genetics of Staphylococcus warneri persistents from caprine mastitis.</title>
        <authorList>
            <person name="Franca C.A."/>
            <person name="Rosa D.S."/>
            <person name="Silva A."/>
            <person name="Rodrigues D.L.N."/>
            <person name="Santos R.G."/>
            <person name="Castillo R.E.H."/>
            <person name="Moreira M.A.S."/>
            <person name="Lima M.C."/>
            <person name="Gouveia G.V."/>
            <person name="Gouveia J.J.S."/>
            <person name="Souza R.F.S."/>
            <person name="Bertram B."/>
            <person name="Azevedo V."/>
            <person name="Costa M."/>
        </authorList>
    </citation>
    <scope>NUCLEOTIDE SEQUENCE [LARGE SCALE GENOMIC DNA]</scope>
    <source>
        <strain evidence="2 7">Cap 9.2</strain>
    </source>
</reference>
<reference evidence="3 6" key="2">
    <citation type="submission" date="2018-08" db="EMBL/GenBank/DDBJ databases">
        <title>Murine metabolic-syndrome-specific gut microbial biobank.</title>
        <authorList>
            <person name="Liu C."/>
        </authorList>
    </citation>
    <scope>NUCLEOTIDE SEQUENCE [LARGE SCALE GENOMIC DNA]</scope>
    <source>
        <strain evidence="3 6">1XD21-27</strain>
    </source>
</reference>
<gene>
    <name evidence="3" type="ORF">D3Z30_10295</name>
    <name evidence="4" type="ORF">DXC19_09375</name>
    <name evidence="2" type="ORF">G8J23_00910</name>
</gene>
<name>A0A2V3Z9X8_STAWA</name>
<dbReference type="EMBL" id="QXWP01000005">
    <property type="protein sequence ID" value="NBH31373.1"/>
    <property type="molecule type" value="Genomic_DNA"/>
</dbReference>
<keyword evidence="7" id="KW-1185">Reference proteome</keyword>
<dbReference type="GeneID" id="58058956"/>
<keyword evidence="1" id="KW-1133">Transmembrane helix</keyword>
<keyword evidence="1" id="KW-0812">Transmembrane</keyword>
<evidence type="ECO:0000313" key="4">
    <source>
        <dbReference type="EMBL" id="RGM29427.1"/>
    </source>
</evidence>
<reference evidence="4 5" key="1">
    <citation type="submission" date="2018-08" db="EMBL/GenBank/DDBJ databases">
        <title>A genome reference for cultivated species of the human gut microbiota.</title>
        <authorList>
            <person name="Zou Y."/>
            <person name="Xue W."/>
            <person name="Luo G."/>
        </authorList>
    </citation>
    <scope>NUCLEOTIDE SEQUENCE [LARGE SCALE GENOMIC DNA]</scope>
    <source>
        <strain evidence="4 5">OM08-17AT</strain>
    </source>
</reference>
<comment type="caution">
    <text evidence="4">The sequence shown here is derived from an EMBL/GenBank/DDBJ whole genome shotgun (WGS) entry which is preliminary data.</text>
</comment>
<evidence type="ECO:0000313" key="5">
    <source>
        <dbReference type="Proteomes" id="UP000261016"/>
    </source>
</evidence>